<dbReference type="AlphaFoldDB" id="A0A8T0WMB1"/>
<evidence type="ECO:0000256" key="1">
    <source>
        <dbReference type="SAM" id="MobiDB-lite"/>
    </source>
</evidence>
<sequence>MQATGENALAEAKLNSRWRSTGSAGTSSGAGTAVRTPRSMSSSSTNASHLLKYDSMLGTTISVDGKPITVVSSRDPRKPAVQGSSSAFN</sequence>
<protein>
    <submittedName>
        <fullName evidence="2">Uncharacterized protein</fullName>
    </submittedName>
</protein>
<evidence type="ECO:0000313" key="2">
    <source>
        <dbReference type="EMBL" id="KAG2650761.1"/>
    </source>
</evidence>
<feature type="compositionally biased region" description="Low complexity" evidence="1">
    <location>
        <begin position="20"/>
        <end position="33"/>
    </location>
</feature>
<feature type="region of interest" description="Disordered" evidence="1">
    <location>
        <begin position="64"/>
        <end position="89"/>
    </location>
</feature>
<feature type="compositionally biased region" description="Polar residues" evidence="1">
    <location>
        <begin position="38"/>
        <end position="48"/>
    </location>
</feature>
<reference evidence="2" key="1">
    <citation type="submission" date="2020-05" db="EMBL/GenBank/DDBJ databases">
        <title>WGS assembly of Panicum virgatum.</title>
        <authorList>
            <person name="Lovell J.T."/>
            <person name="Jenkins J."/>
            <person name="Shu S."/>
            <person name="Juenger T.E."/>
            <person name="Schmutz J."/>
        </authorList>
    </citation>
    <scope>NUCLEOTIDE SEQUENCE</scope>
    <source>
        <strain evidence="2">AP13</strain>
    </source>
</reference>
<feature type="region of interest" description="Disordered" evidence="1">
    <location>
        <begin position="1"/>
        <end position="48"/>
    </location>
</feature>
<gene>
    <name evidence="2" type="ORF">PVAP13_1NG170138</name>
</gene>
<dbReference type="Proteomes" id="UP000823388">
    <property type="component" value="Chromosome 1N"/>
</dbReference>
<dbReference type="EMBL" id="CM029038">
    <property type="protein sequence ID" value="KAG2650761.1"/>
    <property type="molecule type" value="Genomic_DNA"/>
</dbReference>
<accession>A0A8T0WMB1</accession>
<keyword evidence="3" id="KW-1185">Reference proteome</keyword>
<proteinExistence type="predicted"/>
<evidence type="ECO:0000313" key="3">
    <source>
        <dbReference type="Proteomes" id="UP000823388"/>
    </source>
</evidence>
<organism evidence="2 3">
    <name type="scientific">Panicum virgatum</name>
    <name type="common">Blackwell switchgrass</name>
    <dbReference type="NCBI Taxonomy" id="38727"/>
    <lineage>
        <taxon>Eukaryota</taxon>
        <taxon>Viridiplantae</taxon>
        <taxon>Streptophyta</taxon>
        <taxon>Embryophyta</taxon>
        <taxon>Tracheophyta</taxon>
        <taxon>Spermatophyta</taxon>
        <taxon>Magnoliopsida</taxon>
        <taxon>Liliopsida</taxon>
        <taxon>Poales</taxon>
        <taxon>Poaceae</taxon>
        <taxon>PACMAD clade</taxon>
        <taxon>Panicoideae</taxon>
        <taxon>Panicodae</taxon>
        <taxon>Paniceae</taxon>
        <taxon>Panicinae</taxon>
        <taxon>Panicum</taxon>
        <taxon>Panicum sect. Hiantes</taxon>
    </lineage>
</organism>
<name>A0A8T0WMB1_PANVG</name>
<comment type="caution">
    <text evidence="2">The sequence shown here is derived from an EMBL/GenBank/DDBJ whole genome shotgun (WGS) entry which is preliminary data.</text>
</comment>